<reference evidence="1 2" key="1">
    <citation type="journal article" date="2014" name="Nature">
        <title>An environmental bacterial taxon with a large and distinct metabolic repertoire.</title>
        <authorList>
            <person name="Wilson M.C."/>
            <person name="Mori T."/>
            <person name="Ruckert C."/>
            <person name="Uria A.R."/>
            <person name="Helf M.J."/>
            <person name="Takada K."/>
            <person name="Gernert C."/>
            <person name="Steffens U.A."/>
            <person name="Heycke N."/>
            <person name="Schmitt S."/>
            <person name="Rinke C."/>
            <person name="Helfrich E.J."/>
            <person name="Brachmann A.O."/>
            <person name="Gurgui C."/>
            <person name="Wakimoto T."/>
            <person name="Kracht M."/>
            <person name="Crusemann M."/>
            <person name="Hentschel U."/>
            <person name="Abe I."/>
            <person name="Matsunaga S."/>
            <person name="Kalinowski J."/>
            <person name="Takeyama H."/>
            <person name="Piel J."/>
        </authorList>
    </citation>
    <scope>NUCLEOTIDE SEQUENCE [LARGE SCALE GENOMIC DNA]</scope>
    <source>
        <strain evidence="2">TSY2</strain>
    </source>
</reference>
<organism evidence="1 2">
    <name type="scientific">Candidatus Entotheonella gemina</name>
    <dbReference type="NCBI Taxonomy" id="1429439"/>
    <lineage>
        <taxon>Bacteria</taxon>
        <taxon>Pseudomonadati</taxon>
        <taxon>Nitrospinota/Tectimicrobiota group</taxon>
        <taxon>Candidatus Tectimicrobiota</taxon>
        <taxon>Candidatus Entotheonellia</taxon>
        <taxon>Candidatus Entotheonellales</taxon>
        <taxon>Candidatus Entotheonellaceae</taxon>
        <taxon>Candidatus Entotheonella</taxon>
    </lineage>
</organism>
<dbReference type="HOGENOM" id="CLU_139107_1_0_7"/>
<proteinExistence type="predicted"/>
<dbReference type="InterPro" id="IPR007367">
    <property type="entry name" value="DUF433"/>
</dbReference>
<gene>
    <name evidence="1" type="ORF">ETSY2_11875</name>
</gene>
<evidence type="ECO:0000313" key="2">
    <source>
        <dbReference type="Proteomes" id="UP000019140"/>
    </source>
</evidence>
<dbReference type="EMBL" id="AZHX01000480">
    <property type="protein sequence ID" value="ETX07320.1"/>
    <property type="molecule type" value="Genomic_DNA"/>
</dbReference>
<dbReference type="AlphaFoldDB" id="W4MAX9"/>
<dbReference type="Proteomes" id="UP000019140">
    <property type="component" value="Unassembled WGS sequence"/>
</dbReference>
<dbReference type="Gene3D" id="1.10.10.10">
    <property type="entry name" value="Winged helix-like DNA-binding domain superfamily/Winged helix DNA-binding domain"/>
    <property type="match status" value="1"/>
</dbReference>
<dbReference type="SUPFAM" id="SSF46689">
    <property type="entry name" value="Homeodomain-like"/>
    <property type="match status" value="1"/>
</dbReference>
<comment type="caution">
    <text evidence="1">The sequence shown here is derived from an EMBL/GenBank/DDBJ whole genome shotgun (WGS) entry which is preliminary data.</text>
</comment>
<evidence type="ECO:0000313" key="1">
    <source>
        <dbReference type="EMBL" id="ETX07320.1"/>
    </source>
</evidence>
<dbReference type="Pfam" id="PF04255">
    <property type="entry name" value="DUF433"/>
    <property type="match status" value="1"/>
</dbReference>
<accession>W4MAX9</accession>
<keyword evidence="2" id="KW-1185">Reference proteome</keyword>
<protein>
    <recommendedName>
        <fullName evidence="3">DUF433 domain-containing protein</fullName>
    </recommendedName>
</protein>
<dbReference type="InterPro" id="IPR036388">
    <property type="entry name" value="WH-like_DNA-bd_sf"/>
</dbReference>
<name>W4MAX9_9BACT</name>
<evidence type="ECO:0008006" key="3">
    <source>
        <dbReference type="Google" id="ProtNLM"/>
    </source>
</evidence>
<sequence length="115" mass="13435">MRTKIINRGRGPEIEGTRITVYDVLDYAKHGWHRDRTAALFRLSSRDIQAAPDYIQQHKEEVAANYKHILERQKHHTYPPDIEAKIHASRERAKARIAAMKSLPENRTRDDQDHG</sequence>
<dbReference type="InterPro" id="IPR009057">
    <property type="entry name" value="Homeodomain-like_sf"/>
</dbReference>